<gene>
    <name evidence="1" type="ORF">ACFP90_25885</name>
</gene>
<dbReference type="SUPFAM" id="SSF88874">
    <property type="entry name" value="Receptor-binding domain of short tail fibre protein gp12"/>
    <property type="match status" value="1"/>
</dbReference>
<protein>
    <submittedName>
        <fullName evidence="1">Phage tail protein</fullName>
    </submittedName>
</protein>
<reference evidence="2" key="1">
    <citation type="journal article" date="2019" name="Int. J. Syst. Evol. Microbiol.">
        <title>The Global Catalogue of Microorganisms (GCM) 10K type strain sequencing project: providing services to taxonomists for standard genome sequencing and annotation.</title>
        <authorList>
            <consortium name="The Broad Institute Genomics Platform"/>
            <consortium name="The Broad Institute Genome Sequencing Center for Infectious Disease"/>
            <person name="Wu L."/>
            <person name="Ma J."/>
        </authorList>
    </citation>
    <scope>NUCLEOTIDE SEQUENCE [LARGE SCALE GENOMIC DNA]</scope>
    <source>
        <strain evidence="2">CCUG 63830</strain>
    </source>
</reference>
<dbReference type="EMBL" id="JBHSWB010000003">
    <property type="protein sequence ID" value="MFC6663457.1"/>
    <property type="molecule type" value="Genomic_DNA"/>
</dbReference>
<organism evidence="1 2">
    <name type="scientific">Deinococcus multiflagellatus</name>
    <dbReference type="NCBI Taxonomy" id="1656887"/>
    <lineage>
        <taxon>Bacteria</taxon>
        <taxon>Thermotogati</taxon>
        <taxon>Deinococcota</taxon>
        <taxon>Deinococci</taxon>
        <taxon>Deinococcales</taxon>
        <taxon>Deinococcaceae</taxon>
        <taxon>Deinococcus</taxon>
    </lineage>
</organism>
<keyword evidence="2" id="KW-1185">Reference proteome</keyword>
<comment type="caution">
    <text evidence="1">The sequence shown here is derived from an EMBL/GenBank/DDBJ whole genome shotgun (WGS) entry which is preliminary data.</text>
</comment>
<dbReference type="Proteomes" id="UP001596317">
    <property type="component" value="Unassembled WGS sequence"/>
</dbReference>
<sequence>MTLVGSELPAHTHTVGAFDVPGTSAVPTDRALARSVNYNAYGPGTPTVTLGAQSVGAAGGSQPHNNLPPYLAVTFIIALQGIFPQRP</sequence>
<accession>A0ABW1ZUX8</accession>
<name>A0ABW1ZUX8_9DEIO</name>
<proteinExistence type="predicted"/>
<dbReference type="RefSeq" id="WP_380059199.1">
    <property type="nucleotide sequence ID" value="NZ_JBHSWB010000003.1"/>
</dbReference>
<evidence type="ECO:0000313" key="1">
    <source>
        <dbReference type="EMBL" id="MFC6663457.1"/>
    </source>
</evidence>
<evidence type="ECO:0000313" key="2">
    <source>
        <dbReference type="Proteomes" id="UP001596317"/>
    </source>
</evidence>